<evidence type="ECO:0000313" key="2">
    <source>
        <dbReference type="Proteomes" id="UP001626550"/>
    </source>
</evidence>
<proteinExistence type="predicted"/>
<evidence type="ECO:0000313" key="1">
    <source>
        <dbReference type="EMBL" id="KAL3316934.1"/>
    </source>
</evidence>
<dbReference type="AlphaFoldDB" id="A0ABD2QBN2"/>
<reference evidence="1 2" key="1">
    <citation type="submission" date="2024-11" db="EMBL/GenBank/DDBJ databases">
        <title>Adaptive evolution of stress response genes in parasites aligns with host niche diversity.</title>
        <authorList>
            <person name="Hahn C."/>
            <person name="Resl P."/>
        </authorList>
    </citation>
    <scope>NUCLEOTIDE SEQUENCE [LARGE SCALE GENOMIC DNA]</scope>
    <source>
        <strain evidence="1">EGGRZ-B1_66</strain>
        <tissue evidence="1">Body</tissue>
    </source>
</reference>
<keyword evidence="2" id="KW-1185">Reference proteome</keyword>
<name>A0ABD2QBN2_9PLAT</name>
<dbReference type="Proteomes" id="UP001626550">
    <property type="component" value="Unassembled WGS sequence"/>
</dbReference>
<gene>
    <name evidence="1" type="ORF">Ciccas_004412</name>
</gene>
<dbReference type="EMBL" id="JBJKFK010000460">
    <property type="protein sequence ID" value="KAL3316934.1"/>
    <property type="molecule type" value="Genomic_DNA"/>
</dbReference>
<comment type="caution">
    <text evidence="1">The sequence shown here is derived from an EMBL/GenBank/DDBJ whole genome shotgun (WGS) entry which is preliminary data.</text>
</comment>
<sequence>MHFSNDHRLRTEEFLKLGNAIFRHPSPIVTTVSLRAVRVLMNRIGESSKTLEMVERNRPNLWLMVYLLLLSKTPFALGKSSERLSLTAFDAWKSIFSKHLFNIPLWNSETTANDFSVSAFFDQTSLLLQQAMAEEKGSLQKSLISEVFDPFLAFICDRLGQVFRSEEETEIQLLYEVGLDYLKRLSKVVLPNMQRLDNLVCSFILVRPTSGKDKPYYATNLFKRQCRSYAVPWLRASLELDYHYNAHNLRVIREIIAYTCTLSDFQVSKSLIESLIADREFDEHKAKIKAVLKLTAHWLWMQMCERTDFDFALLKKQQLFCGYQFSRAYFLFYSLCPLAAVPLLALDKARLLSHPTATELREHIKSRLAHISASPETLQKYCTEISTLIRRPLSFDTLSKIL</sequence>
<protein>
    <submittedName>
        <fullName evidence="1">Uncharacterized protein</fullName>
    </submittedName>
</protein>
<accession>A0ABD2QBN2</accession>
<organism evidence="1 2">
    <name type="scientific">Cichlidogyrus casuarinus</name>
    <dbReference type="NCBI Taxonomy" id="1844966"/>
    <lineage>
        <taxon>Eukaryota</taxon>
        <taxon>Metazoa</taxon>
        <taxon>Spiralia</taxon>
        <taxon>Lophotrochozoa</taxon>
        <taxon>Platyhelminthes</taxon>
        <taxon>Monogenea</taxon>
        <taxon>Monopisthocotylea</taxon>
        <taxon>Dactylogyridea</taxon>
        <taxon>Ancyrocephalidae</taxon>
        <taxon>Cichlidogyrus</taxon>
    </lineage>
</organism>